<accession>A0ACB9H4E9</accession>
<evidence type="ECO:0000313" key="1">
    <source>
        <dbReference type="EMBL" id="KAI3790225.1"/>
    </source>
</evidence>
<reference evidence="1 2" key="2">
    <citation type="journal article" date="2022" name="Mol. Ecol. Resour.">
        <title>The genomes of chicory, endive, great burdock and yacon provide insights into Asteraceae paleo-polyploidization history and plant inulin production.</title>
        <authorList>
            <person name="Fan W."/>
            <person name="Wang S."/>
            <person name="Wang H."/>
            <person name="Wang A."/>
            <person name="Jiang F."/>
            <person name="Liu H."/>
            <person name="Zhao H."/>
            <person name="Xu D."/>
            <person name="Zhang Y."/>
        </authorList>
    </citation>
    <scope>NUCLEOTIDE SEQUENCE [LARGE SCALE GENOMIC DNA]</scope>
    <source>
        <strain evidence="2">cv. Punajuju</strain>
        <tissue evidence="1">Leaves</tissue>
    </source>
</reference>
<comment type="caution">
    <text evidence="1">The sequence shown here is derived from an EMBL/GenBank/DDBJ whole genome shotgun (WGS) entry which is preliminary data.</text>
</comment>
<gene>
    <name evidence="1" type="ORF">L2E82_03110</name>
</gene>
<protein>
    <submittedName>
        <fullName evidence="1">Uncharacterized protein</fullName>
    </submittedName>
</protein>
<proteinExistence type="predicted"/>
<dbReference type="Proteomes" id="UP001055811">
    <property type="component" value="Linkage Group LG01"/>
</dbReference>
<sequence>MAQSQQQSPTMDADTMLDVYILDYLVKKNYSNSTKAFEGEAKVPANVRAIDAPRGFLFEWWTVFWDTFISRYKRNQGSMEPSNEVIRVPHQQQESQHQSQSFNANNVSIGKSPWIAEASALMKQPVPKQWYGDNTALIMNHINSINQLQNEHQKHALVPTHDINSLTSSMINPNAQGPEGIPSGVHATTMPLRGWPLTQQGLDQIQTRLQQQQDVIQPYRSQNEGQIQPSIDRKRKQPMISVSPNAIVMYSSNSREVSKPNSPQNEKINVDDFIDYGAFDGNDNSLLPNSNKEPEVNTSDGFTFIEVGSVEATSINCCHISYDGKLVAVGGQDKKARLWCTSTRENKATLDGHSQAITDIRFSPSMLWLATSSQDKTIRIWDLENLGGSVRTFTGHTASVLSVDFHPKKEDLVCSCDESEIRFWTIKNDGCVKVTKGGANLVRFQSGVGKFLAAVVGKSVSLMDLENHQARKHVLKGHASNVQSICWDSSGELLVSISEDLVKVWKMDSGGKANSIHELSVSGKRFRCGTFHPCYHSLLIIGCYQSMELWNMDENKLMTPMKEPVSAVAVSTTCGLIASAGHNDNLIKIWK</sequence>
<reference evidence="2" key="1">
    <citation type="journal article" date="2022" name="Mol. Ecol. Resour.">
        <title>The genomes of chicory, endive, great burdock and yacon provide insights into Asteraceae palaeo-polyploidization history and plant inulin production.</title>
        <authorList>
            <person name="Fan W."/>
            <person name="Wang S."/>
            <person name="Wang H."/>
            <person name="Wang A."/>
            <person name="Jiang F."/>
            <person name="Liu H."/>
            <person name="Zhao H."/>
            <person name="Xu D."/>
            <person name="Zhang Y."/>
        </authorList>
    </citation>
    <scope>NUCLEOTIDE SEQUENCE [LARGE SCALE GENOMIC DNA]</scope>
    <source>
        <strain evidence="2">cv. Punajuju</strain>
    </source>
</reference>
<dbReference type="EMBL" id="CM042009">
    <property type="protein sequence ID" value="KAI3790225.1"/>
    <property type="molecule type" value="Genomic_DNA"/>
</dbReference>
<organism evidence="1 2">
    <name type="scientific">Cichorium intybus</name>
    <name type="common">Chicory</name>
    <dbReference type="NCBI Taxonomy" id="13427"/>
    <lineage>
        <taxon>Eukaryota</taxon>
        <taxon>Viridiplantae</taxon>
        <taxon>Streptophyta</taxon>
        <taxon>Embryophyta</taxon>
        <taxon>Tracheophyta</taxon>
        <taxon>Spermatophyta</taxon>
        <taxon>Magnoliopsida</taxon>
        <taxon>eudicotyledons</taxon>
        <taxon>Gunneridae</taxon>
        <taxon>Pentapetalae</taxon>
        <taxon>asterids</taxon>
        <taxon>campanulids</taxon>
        <taxon>Asterales</taxon>
        <taxon>Asteraceae</taxon>
        <taxon>Cichorioideae</taxon>
        <taxon>Cichorieae</taxon>
        <taxon>Cichoriinae</taxon>
        <taxon>Cichorium</taxon>
    </lineage>
</organism>
<name>A0ACB9H4E9_CICIN</name>
<keyword evidence="2" id="KW-1185">Reference proteome</keyword>
<evidence type="ECO:0000313" key="2">
    <source>
        <dbReference type="Proteomes" id="UP001055811"/>
    </source>
</evidence>